<dbReference type="InterPro" id="IPR002514">
    <property type="entry name" value="Transposase_8"/>
</dbReference>
<evidence type="ECO:0000256" key="1">
    <source>
        <dbReference type="ARBA" id="ARBA00009964"/>
    </source>
</evidence>
<dbReference type="GO" id="GO:0004803">
    <property type="term" value="F:transposase activity"/>
    <property type="evidence" value="ECO:0007669"/>
    <property type="project" value="InterPro"/>
</dbReference>
<proteinExistence type="inferred from homology"/>
<name>A0A0S4WMW3_RALSL</name>
<comment type="similarity">
    <text evidence="1">Belongs to the transposase 8 family.</text>
</comment>
<dbReference type="PANTHER" id="PTHR37936">
    <property type="entry name" value="TRANSPOSASE INSC FOR INSERTION ELEMENT IS2A-RELATED"/>
    <property type="match status" value="1"/>
</dbReference>
<dbReference type="Pfam" id="PF01527">
    <property type="entry name" value="HTH_Tnp_1"/>
    <property type="match status" value="1"/>
</dbReference>
<dbReference type="GO" id="GO:0043565">
    <property type="term" value="F:sequence-specific DNA binding"/>
    <property type="evidence" value="ECO:0007669"/>
    <property type="project" value="InterPro"/>
</dbReference>
<sequence length="133" mass="14863">MTISKPSHYVEPIEILTEPERRRRRTAQEKVAIVQETLVPGASVSAVARRHGVNANQVFGWRKQYQEGSLTAVKAGESVVPASELAAAVKEIRELQRLLGKKTLEVEILKEAVEWGRSKNLIARSPLLPEDDR</sequence>
<dbReference type="InterPro" id="IPR010921">
    <property type="entry name" value="Trp_repressor/repl_initiator"/>
</dbReference>
<gene>
    <name evidence="2" type="primary">insC</name>
    <name evidence="2" type="ORF">TO10_v1_1690002</name>
</gene>
<dbReference type="SUPFAM" id="SSF48295">
    <property type="entry name" value="TrpR-like"/>
    <property type="match status" value="1"/>
</dbReference>
<dbReference type="AlphaFoldDB" id="A0A0S4WMW3"/>
<dbReference type="InterPro" id="IPR036388">
    <property type="entry name" value="WH-like_DNA-bd_sf"/>
</dbReference>
<dbReference type="EMBL" id="LN899827">
    <property type="protein sequence ID" value="CUV48141.1"/>
    <property type="molecule type" value="Genomic_DNA"/>
</dbReference>
<reference evidence="2" key="1">
    <citation type="submission" date="2015-10" db="EMBL/GenBank/DDBJ databases">
        <authorList>
            <person name="Gilbert D.G."/>
        </authorList>
    </citation>
    <scope>NUCLEOTIDE SEQUENCE</scope>
    <source>
        <strain evidence="2">Phyl III-seqv23</strain>
    </source>
</reference>
<dbReference type="PANTHER" id="PTHR37936:SF3">
    <property type="entry name" value="TRANSPOSASE INSC FOR INSERTION ELEMENT IS2A-RELATED"/>
    <property type="match status" value="1"/>
</dbReference>
<accession>A0A0S4WMW3</accession>
<protein>
    <submittedName>
        <fullName evidence="2">IS2 insertion element repressor InsA KpLE2 phage-like element</fullName>
    </submittedName>
</protein>
<dbReference type="Gene3D" id="1.10.10.10">
    <property type="entry name" value="Winged helix-like DNA-binding domain superfamily/Winged helix DNA-binding domain"/>
    <property type="match status" value="1"/>
</dbReference>
<evidence type="ECO:0000313" key="2">
    <source>
        <dbReference type="EMBL" id="CUV48141.1"/>
    </source>
</evidence>
<dbReference type="GO" id="GO:0006313">
    <property type="term" value="P:DNA transposition"/>
    <property type="evidence" value="ECO:0007669"/>
    <property type="project" value="InterPro"/>
</dbReference>
<organism evidence="2">
    <name type="scientific">Ralstonia solanacearum</name>
    <name type="common">Pseudomonas solanacearum</name>
    <dbReference type="NCBI Taxonomy" id="305"/>
    <lineage>
        <taxon>Bacteria</taxon>
        <taxon>Pseudomonadati</taxon>
        <taxon>Pseudomonadota</taxon>
        <taxon>Betaproteobacteria</taxon>
        <taxon>Burkholderiales</taxon>
        <taxon>Burkholderiaceae</taxon>
        <taxon>Ralstonia</taxon>
        <taxon>Ralstonia solanacearum species complex</taxon>
    </lineage>
</organism>